<protein>
    <submittedName>
        <fullName evidence="1">Uncharacterized protein</fullName>
    </submittedName>
</protein>
<name>A0AAV1ZCG7_9ARAC</name>
<dbReference type="AlphaFoldDB" id="A0AAV1ZCG7"/>
<accession>A0AAV1ZCG7</accession>
<dbReference type="Proteomes" id="UP001497382">
    <property type="component" value="Unassembled WGS sequence"/>
</dbReference>
<comment type="caution">
    <text evidence="1">The sequence shown here is derived from an EMBL/GenBank/DDBJ whole genome shotgun (WGS) entry which is preliminary data.</text>
</comment>
<proteinExistence type="predicted"/>
<gene>
    <name evidence="1" type="ORF">LARSCL_LOCUS4582</name>
</gene>
<keyword evidence="2" id="KW-1185">Reference proteome</keyword>
<evidence type="ECO:0000313" key="2">
    <source>
        <dbReference type="Proteomes" id="UP001497382"/>
    </source>
</evidence>
<reference evidence="1 2" key="1">
    <citation type="submission" date="2024-04" db="EMBL/GenBank/DDBJ databases">
        <authorList>
            <person name="Rising A."/>
            <person name="Reimegard J."/>
            <person name="Sonavane S."/>
            <person name="Akerstrom W."/>
            <person name="Nylinder S."/>
            <person name="Hedman E."/>
            <person name="Kallberg Y."/>
        </authorList>
    </citation>
    <scope>NUCLEOTIDE SEQUENCE [LARGE SCALE GENOMIC DNA]</scope>
</reference>
<organism evidence="1 2">
    <name type="scientific">Larinioides sclopetarius</name>
    <dbReference type="NCBI Taxonomy" id="280406"/>
    <lineage>
        <taxon>Eukaryota</taxon>
        <taxon>Metazoa</taxon>
        <taxon>Ecdysozoa</taxon>
        <taxon>Arthropoda</taxon>
        <taxon>Chelicerata</taxon>
        <taxon>Arachnida</taxon>
        <taxon>Araneae</taxon>
        <taxon>Araneomorphae</taxon>
        <taxon>Entelegynae</taxon>
        <taxon>Araneoidea</taxon>
        <taxon>Araneidae</taxon>
        <taxon>Larinioides</taxon>
    </lineage>
</organism>
<sequence length="16" mass="2000">MKSPMHVRYVVKHFLK</sequence>
<dbReference type="EMBL" id="CAXIEN010000039">
    <property type="protein sequence ID" value="CAL1269155.1"/>
    <property type="molecule type" value="Genomic_DNA"/>
</dbReference>
<evidence type="ECO:0000313" key="1">
    <source>
        <dbReference type="EMBL" id="CAL1269155.1"/>
    </source>
</evidence>